<keyword evidence="3" id="KW-0808">Transferase</keyword>
<dbReference type="Pfam" id="PF00583">
    <property type="entry name" value="Acetyltransf_1"/>
    <property type="match status" value="1"/>
</dbReference>
<reference evidence="2 5" key="2">
    <citation type="submission" date="2018-11" db="EMBL/GenBank/DDBJ databases">
        <title>Species Designations Belie Phenotypic and Genotypic Heterogeneity in Oral Streptococci.</title>
        <authorList>
            <person name="Velsko I."/>
        </authorList>
    </citation>
    <scope>NUCLEOTIDE SEQUENCE [LARGE SCALE GENOMIC DNA]</scope>
    <source>
        <strain evidence="2 5">BCC37</strain>
    </source>
</reference>
<proteinExistence type="predicted"/>
<dbReference type="EMBL" id="RJND01000002">
    <property type="protein sequence ID" value="RSI53613.1"/>
    <property type="molecule type" value="Genomic_DNA"/>
</dbReference>
<dbReference type="EMBL" id="LS483364">
    <property type="protein sequence ID" value="SQF71192.1"/>
    <property type="molecule type" value="Genomic_DNA"/>
</dbReference>
<dbReference type="InterPro" id="IPR000182">
    <property type="entry name" value="GNAT_dom"/>
</dbReference>
<dbReference type="RefSeq" id="WP_002918892.1">
    <property type="nucleotide sequence ID" value="NZ_CP071420.1"/>
</dbReference>
<dbReference type="SUPFAM" id="SSF55729">
    <property type="entry name" value="Acyl-CoA N-acyltransferases (Nat)"/>
    <property type="match status" value="1"/>
</dbReference>
<dbReference type="OMA" id="LDEPCDN"/>
<name>A0A2X4ALI9_STRSA</name>
<dbReference type="Gene3D" id="3.40.630.30">
    <property type="match status" value="1"/>
</dbReference>
<accession>A0A2X4ALI9</accession>
<evidence type="ECO:0000313" key="3">
    <source>
        <dbReference type="EMBL" id="SQF71192.1"/>
    </source>
</evidence>
<reference evidence="3 4" key="1">
    <citation type="submission" date="2018-06" db="EMBL/GenBank/DDBJ databases">
        <authorList>
            <consortium name="Pathogen Informatics"/>
            <person name="Doyle S."/>
        </authorList>
    </citation>
    <scope>NUCLEOTIDE SEQUENCE [LARGE SCALE GENOMIC DNA]</scope>
    <source>
        <strain evidence="3 4">NCTC11086</strain>
    </source>
</reference>
<dbReference type="AlphaFoldDB" id="A0A2X4ALI9"/>
<gene>
    <name evidence="2" type="ORF">D8869_03990</name>
    <name evidence="3" type="ORF">NCTC11086_01065</name>
</gene>
<dbReference type="Proteomes" id="UP000248534">
    <property type="component" value="Chromosome 1"/>
</dbReference>
<organism evidence="3 4">
    <name type="scientific">Streptococcus sanguinis</name>
    <dbReference type="NCBI Taxonomy" id="1305"/>
    <lineage>
        <taxon>Bacteria</taxon>
        <taxon>Bacillati</taxon>
        <taxon>Bacillota</taxon>
        <taxon>Bacilli</taxon>
        <taxon>Lactobacillales</taxon>
        <taxon>Streptococcaceae</taxon>
        <taxon>Streptococcus</taxon>
    </lineage>
</organism>
<evidence type="ECO:0000313" key="4">
    <source>
        <dbReference type="Proteomes" id="UP000248534"/>
    </source>
</evidence>
<dbReference type="PROSITE" id="PS51186">
    <property type="entry name" value="GNAT"/>
    <property type="match status" value="1"/>
</dbReference>
<evidence type="ECO:0000259" key="1">
    <source>
        <dbReference type="PROSITE" id="PS51186"/>
    </source>
</evidence>
<evidence type="ECO:0000313" key="2">
    <source>
        <dbReference type="EMBL" id="RSI53613.1"/>
    </source>
</evidence>
<dbReference type="GO" id="GO:0016747">
    <property type="term" value="F:acyltransferase activity, transferring groups other than amino-acyl groups"/>
    <property type="evidence" value="ECO:0007669"/>
    <property type="project" value="InterPro"/>
</dbReference>
<feature type="domain" description="N-acetyltransferase" evidence="1">
    <location>
        <begin position="5"/>
        <end position="150"/>
    </location>
</feature>
<dbReference type="Proteomes" id="UP000280406">
    <property type="component" value="Unassembled WGS sequence"/>
</dbReference>
<protein>
    <submittedName>
        <fullName evidence="3">GNAT family acetyltransferase</fullName>
    </submittedName>
</protein>
<evidence type="ECO:0000313" key="5">
    <source>
        <dbReference type="Proteomes" id="UP000280406"/>
    </source>
</evidence>
<dbReference type="InterPro" id="IPR016181">
    <property type="entry name" value="Acyl_CoA_acyltransferase"/>
</dbReference>
<sequence>MSLTSQIITADFPDLDKVEALNNEAFPEEERIPLSEFLRYEEQEDANFFAFYHEKEFVGFAFAISNSQAFYVSFFAIMPHLRSHGYGGEIIEKLVNFYQRTMILEIERLDEPCDNLAQRQARWDFYHSKGFRSANAFLEYEDLSFEILYRGNSFDEEAYRDIFRRIQEENYFDFEIKHRRFSDY</sequence>